<accession>A0A1G2NC18</accession>
<comment type="caution">
    <text evidence="3">The sequence shown here is derived from an EMBL/GenBank/DDBJ whole genome shotgun (WGS) entry which is preliminary data.</text>
</comment>
<evidence type="ECO:0008006" key="5">
    <source>
        <dbReference type="Google" id="ProtNLM"/>
    </source>
</evidence>
<reference evidence="3 4" key="1">
    <citation type="journal article" date="2016" name="Nat. Commun.">
        <title>Thousands of microbial genomes shed light on interconnected biogeochemical processes in an aquifer system.</title>
        <authorList>
            <person name="Anantharaman K."/>
            <person name="Brown C.T."/>
            <person name="Hug L.A."/>
            <person name="Sharon I."/>
            <person name="Castelle C.J."/>
            <person name="Probst A.J."/>
            <person name="Thomas B.C."/>
            <person name="Singh A."/>
            <person name="Wilkins M.J."/>
            <person name="Karaoz U."/>
            <person name="Brodie E.L."/>
            <person name="Williams K.H."/>
            <person name="Hubbard S.S."/>
            <person name="Banfield J.F."/>
        </authorList>
    </citation>
    <scope>NUCLEOTIDE SEQUENCE [LARGE SCALE GENOMIC DNA]</scope>
</reference>
<proteinExistence type="predicted"/>
<feature type="signal peptide" evidence="2">
    <location>
        <begin position="1"/>
        <end position="29"/>
    </location>
</feature>
<dbReference type="AlphaFoldDB" id="A0A1G2NC18"/>
<dbReference type="EMBL" id="MHRX01000029">
    <property type="protein sequence ID" value="OHA33640.1"/>
    <property type="molecule type" value="Genomic_DNA"/>
</dbReference>
<name>A0A1G2NC18_9BACT</name>
<keyword evidence="2" id="KW-0732">Signal</keyword>
<sequence length="224" mass="24623">MKHNNKTLHILLTIAILCSLAGTAGAVMAQTEAEIRAESTTTLDLKRKNASTTLEKKAEVRAKIDAKQDIREEKKEARIASTTLIRENNKERRQDLKARVGVHIRKINKNHAEVIVRLQKISARIESRINKLEGKGRNLDTAEALLATANIKIDAAETARVAAAANITAALAVSPFTAVEAQKIKNEVRETEKRIREAHRALIDTLRAIKSSVKVEATATTTAN</sequence>
<protein>
    <recommendedName>
        <fullName evidence="5">DUF5667 domain-containing protein</fullName>
    </recommendedName>
</protein>
<gene>
    <name evidence="3" type="ORF">A2928_01130</name>
</gene>
<organism evidence="3 4">
    <name type="scientific">Candidatus Taylorbacteria bacterium RIFCSPLOWO2_01_FULL_45_15b</name>
    <dbReference type="NCBI Taxonomy" id="1802319"/>
    <lineage>
        <taxon>Bacteria</taxon>
        <taxon>Candidatus Tayloriibacteriota</taxon>
    </lineage>
</organism>
<evidence type="ECO:0000313" key="3">
    <source>
        <dbReference type="EMBL" id="OHA33640.1"/>
    </source>
</evidence>
<evidence type="ECO:0000256" key="2">
    <source>
        <dbReference type="SAM" id="SignalP"/>
    </source>
</evidence>
<evidence type="ECO:0000313" key="4">
    <source>
        <dbReference type="Proteomes" id="UP000176221"/>
    </source>
</evidence>
<evidence type="ECO:0000256" key="1">
    <source>
        <dbReference type="SAM" id="Coils"/>
    </source>
</evidence>
<dbReference type="Proteomes" id="UP000176221">
    <property type="component" value="Unassembled WGS sequence"/>
</dbReference>
<keyword evidence="1" id="KW-0175">Coiled coil</keyword>
<feature type="coiled-coil region" evidence="1">
    <location>
        <begin position="115"/>
        <end position="201"/>
    </location>
</feature>
<feature type="chain" id="PRO_5009583774" description="DUF5667 domain-containing protein" evidence="2">
    <location>
        <begin position="30"/>
        <end position="224"/>
    </location>
</feature>